<organism evidence="2 3">
    <name type="scientific">Dipteronia dyeriana</name>
    <dbReference type="NCBI Taxonomy" id="168575"/>
    <lineage>
        <taxon>Eukaryota</taxon>
        <taxon>Viridiplantae</taxon>
        <taxon>Streptophyta</taxon>
        <taxon>Embryophyta</taxon>
        <taxon>Tracheophyta</taxon>
        <taxon>Spermatophyta</taxon>
        <taxon>Magnoliopsida</taxon>
        <taxon>eudicotyledons</taxon>
        <taxon>Gunneridae</taxon>
        <taxon>Pentapetalae</taxon>
        <taxon>rosids</taxon>
        <taxon>malvids</taxon>
        <taxon>Sapindales</taxon>
        <taxon>Sapindaceae</taxon>
        <taxon>Hippocastanoideae</taxon>
        <taxon>Acereae</taxon>
        <taxon>Dipteronia</taxon>
    </lineage>
</organism>
<sequence length="457" mass="49810">MAESLDDGEFWLPPSFLTDDDILMDMGINNNSSIKKKSDNNDSNEMKNGFDLFPLDFSCGGFGSFGLSSSDLSSPVESVVGSTETESDEEDFIAGLTRQMAHSTLEQGFKRADQAFASEKTKGLFLSGSPQSTLCAIGSGCGCKQGSSRGSPNCQSIVSSPPGTWDLLYAAAGEVARMRMSEESYGGHRYNRGGLLGGCGLPGPPRKQSPVSVPVKNHNQNFIDHVGFYSQHHQSLTHQKLQQVSQQFQQLKQQQQQQLMKQQQSSSVWGGGPQQTKGTGQYPVGLNSNIRPRSNNTTDFVGTRSNGRPLGLSPSAWPPLQQQQPPTHTQQQQQQQQNGSGMRAVFLGAPGAKRECAGTGVFLPRRINTPTETRKKPACSTVLLPAKVVQALNLNFDEMGAPLQPRFGSYTQDSDAALRFRNGNGNGNGLNHQKRSFRSQPGMMNHHEVRLPPEWTY</sequence>
<name>A0AAD9XEJ1_9ROSI</name>
<dbReference type="Proteomes" id="UP001280121">
    <property type="component" value="Unassembled WGS sequence"/>
</dbReference>
<reference evidence="2" key="1">
    <citation type="journal article" date="2023" name="Plant J.">
        <title>Genome sequences and population genomics provide insights into the demographic history, inbreeding, and mutation load of two 'living fossil' tree species of Dipteronia.</title>
        <authorList>
            <person name="Feng Y."/>
            <person name="Comes H.P."/>
            <person name="Chen J."/>
            <person name="Zhu S."/>
            <person name="Lu R."/>
            <person name="Zhang X."/>
            <person name="Li P."/>
            <person name="Qiu J."/>
            <person name="Olsen K.M."/>
            <person name="Qiu Y."/>
        </authorList>
    </citation>
    <scope>NUCLEOTIDE SEQUENCE</scope>
    <source>
        <strain evidence="2">KIB01</strain>
    </source>
</reference>
<comment type="caution">
    <text evidence="2">The sequence shown here is derived from an EMBL/GenBank/DDBJ whole genome shotgun (WGS) entry which is preliminary data.</text>
</comment>
<evidence type="ECO:0000313" key="2">
    <source>
        <dbReference type="EMBL" id="KAK2657741.1"/>
    </source>
</evidence>
<evidence type="ECO:0000256" key="1">
    <source>
        <dbReference type="SAM" id="MobiDB-lite"/>
    </source>
</evidence>
<dbReference type="PANTHER" id="PTHR33356">
    <property type="entry name" value="TIP41-LIKE PROTEIN"/>
    <property type="match status" value="1"/>
</dbReference>
<feature type="region of interest" description="Disordered" evidence="1">
    <location>
        <begin position="262"/>
        <end position="340"/>
    </location>
</feature>
<proteinExistence type="predicted"/>
<evidence type="ECO:0000313" key="3">
    <source>
        <dbReference type="Proteomes" id="UP001280121"/>
    </source>
</evidence>
<feature type="compositionally biased region" description="Polar residues" evidence="1">
    <location>
        <begin position="286"/>
        <end position="306"/>
    </location>
</feature>
<feature type="compositionally biased region" description="Low complexity" evidence="1">
    <location>
        <begin position="321"/>
        <end position="337"/>
    </location>
</feature>
<dbReference type="EMBL" id="JANJYI010000003">
    <property type="protein sequence ID" value="KAK2657741.1"/>
    <property type="molecule type" value="Genomic_DNA"/>
</dbReference>
<accession>A0AAD9XEJ1</accession>
<gene>
    <name evidence="2" type="ORF">Ddye_010793</name>
</gene>
<dbReference type="PANTHER" id="PTHR33356:SF5">
    <property type="entry name" value="TIP41-LIKE PROTEIN"/>
    <property type="match status" value="1"/>
</dbReference>
<dbReference type="AlphaFoldDB" id="A0AAD9XEJ1"/>
<protein>
    <submittedName>
        <fullName evidence="2">Uncharacterized protein</fullName>
    </submittedName>
</protein>
<keyword evidence="3" id="KW-1185">Reference proteome</keyword>